<keyword evidence="1" id="KW-0472">Membrane</keyword>
<dbReference type="AlphaFoldDB" id="A0A109G9E6"/>
<dbReference type="EMBL" id="LRPH01000049">
    <property type="protein sequence ID" value="KWU62662.1"/>
    <property type="molecule type" value="Genomic_DNA"/>
</dbReference>
<reference evidence="2 3" key="1">
    <citation type="submission" date="2016-01" db="EMBL/GenBank/DDBJ databases">
        <authorList>
            <person name="McClelland M."/>
            <person name="Jain A."/>
            <person name="Saraogi P."/>
            <person name="Mendelson R."/>
            <person name="Westerman R."/>
            <person name="SanMiguel P."/>
            <person name="Csonka L."/>
        </authorList>
    </citation>
    <scope>NUCLEOTIDE SEQUENCE [LARGE SCALE GENOMIC DNA]</scope>
    <source>
        <strain evidence="2 3">PE8-15</strain>
    </source>
</reference>
<sequence>MNKNLTKITLISGIALILYHFFKWYLVEFLTPFVMPFLSIIVHGLFFLILIFTIIHLIKYKNWKPLIIQLIIVITWICIPFNEIYINLDFIIYKEDREKVIALIEHKELTPNVHYDSKQIHLPKQFASTSKNGGDVIIQQNKNGISVFFFTYRGILDNFSGFIYTPNDTRPNKYDFNNEYKEITKIEKSWYYVTSY</sequence>
<proteinExistence type="predicted"/>
<feature type="transmembrane region" description="Helical" evidence="1">
    <location>
        <begin position="33"/>
        <end position="55"/>
    </location>
</feature>
<keyword evidence="1" id="KW-1133">Transmembrane helix</keyword>
<evidence type="ECO:0000313" key="3">
    <source>
        <dbReference type="Proteomes" id="UP000065797"/>
    </source>
</evidence>
<evidence type="ECO:0000256" key="1">
    <source>
        <dbReference type="SAM" id="Phobius"/>
    </source>
</evidence>
<comment type="caution">
    <text evidence="2">The sequence shown here is derived from an EMBL/GenBank/DDBJ whole genome shotgun (WGS) entry which is preliminary data.</text>
</comment>
<dbReference type="Proteomes" id="UP000065797">
    <property type="component" value="Unassembled WGS sequence"/>
</dbReference>
<evidence type="ECO:0000313" key="2">
    <source>
        <dbReference type="EMBL" id="KWU62662.1"/>
    </source>
</evidence>
<feature type="transmembrane region" description="Helical" evidence="1">
    <location>
        <begin position="7"/>
        <end position="27"/>
    </location>
</feature>
<feature type="transmembrane region" description="Helical" evidence="1">
    <location>
        <begin position="67"/>
        <end position="88"/>
    </location>
</feature>
<name>A0A109G9E6_BACMY</name>
<protein>
    <submittedName>
        <fullName evidence="2">Uncharacterized protein</fullName>
    </submittedName>
</protein>
<organism evidence="2 3">
    <name type="scientific">Bacillus mycoides</name>
    <dbReference type="NCBI Taxonomy" id="1405"/>
    <lineage>
        <taxon>Bacteria</taxon>
        <taxon>Bacillati</taxon>
        <taxon>Bacillota</taxon>
        <taxon>Bacilli</taxon>
        <taxon>Bacillales</taxon>
        <taxon>Bacillaceae</taxon>
        <taxon>Bacillus</taxon>
        <taxon>Bacillus cereus group</taxon>
    </lineage>
</organism>
<dbReference type="RefSeq" id="WP_060750431.1">
    <property type="nucleotide sequence ID" value="NZ_JBHHFZ010000001.1"/>
</dbReference>
<keyword evidence="1" id="KW-0812">Transmembrane</keyword>
<accession>A0A109G9E6</accession>
<gene>
    <name evidence="2" type="ORF">AWW70_14685</name>
</gene>